<comment type="caution">
    <text evidence="3">The sequence shown here is derived from an EMBL/GenBank/DDBJ whole genome shotgun (WGS) entry which is preliminary data.</text>
</comment>
<dbReference type="PANTHER" id="PTHR34605:SF5">
    <property type="entry name" value="INTEGRASE_RECOMBINASE XERD HOMOLOG"/>
    <property type="match status" value="1"/>
</dbReference>
<evidence type="ECO:0000313" key="3">
    <source>
        <dbReference type="EMBL" id="KAG1903711.1"/>
    </source>
</evidence>
<dbReference type="InterPro" id="IPR011010">
    <property type="entry name" value="DNA_brk_join_enz"/>
</dbReference>
<proteinExistence type="predicted"/>
<keyword evidence="2" id="KW-0732">Signal</keyword>
<dbReference type="EMBL" id="JABBWK010000012">
    <property type="protein sequence ID" value="KAG1903711.1"/>
    <property type="molecule type" value="Genomic_DNA"/>
</dbReference>
<sequence length="214" mass="23678">RRPVHPPITLPMLTALKATLVLSDPFDACVWATAACAFFGMMCFGKVSVASRTAFSPSKHLTRADAFFDHDLRCKPYAHLDLPSAKTARPGERQSVFLNEQGDLCPLTALHNLASVVPALASDPLFSWRNSKGDVRPMAKVRAIEWINSILVAWGWGTTFGHSFRIGGALFHLAKKVDPEIVRITGRWKSLAYETYIRVFEQISSQHLANTASL</sequence>
<gene>
    <name evidence="3" type="ORF">F5891DRAFT_947001</name>
</gene>
<evidence type="ECO:0000256" key="1">
    <source>
        <dbReference type="ARBA" id="ARBA00023172"/>
    </source>
</evidence>
<keyword evidence="4" id="KW-1185">Reference proteome</keyword>
<dbReference type="AlphaFoldDB" id="A0AAD4ECN8"/>
<dbReference type="GO" id="GO:0015074">
    <property type="term" value="P:DNA integration"/>
    <property type="evidence" value="ECO:0007669"/>
    <property type="project" value="InterPro"/>
</dbReference>
<keyword evidence="1" id="KW-0233">DNA recombination</keyword>
<dbReference type="RefSeq" id="XP_041229286.1">
    <property type="nucleotide sequence ID" value="XM_041374709.1"/>
</dbReference>
<dbReference type="InterPro" id="IPR052925">
    <property type="entry name" value="Phage_Integrase-like_Recomb"/>
</dbReference>
<protein>
    <submittedName>
        <fullName evidence="3">Uncharacterized protein</fullName>
    </submittedName>
</protein>
<accession>A0AAD4ECN8</accession>
<evidence type="ECO:0000313" key="4">
    <source>
        <dbReference type="Proteomes" id="UP001195769"/>
    </source>
</evidence>
<feature type="signal peptide" evidence="2">
    <location>
        <begin position="1"/>
        <end position="23"/>
    </location>
</feature>
<dbReference type="PANTHER" id="PTHR34605">
    <property type="entry name" value="PHAGE_INTEGRASE DOMAIN-CONTAINING PROTEIN"/>
    <property type="match status" value="1"/>
</dbReference>
<dbReference type="Proteomes" id="UP001195769">
    <property type="component" value="Unassembled WGS sequence"/>
</dbReference>
<dbReference type="SUPFAM" id="SSF56349">
    <property type="entry name" value="DNA breaking-rejoining enzymes"/>
    <property type="match status" value="1"/>
</dbReference>
<dbReference type="Gene3D" id="1.10.443.10">
    <property type="entry name" value="Intergrase catalytic core"/>
    <property type="match status" value="1"/>
</dbReference>
<dbReference type="GeneID" id="64669007"/>
<dbReference type="InterPro" id="IPR013762">
    <property type="entry name" value="Integrase-like_cat_sf"/>
</dbReference>
<feature type="non-terminal residue" evidence="3">
    <location>
        <position position="1"/>
    </location>
</feature>
<evidence type="ECO:0000256" key="2">
    <source>
        <dbReference type="SAM" id="SignalP"/>
    </source>
</evidence>
<reference evidence="3" key="1">
    <citation type="journal article" date="2020" name="New Phytol.">
        <title>Comparative genomics reveals dynamic genome evolution in host specialist ectomycorrhizal fungi.</title>
        <authorList>
            <person name="Lofgren L.A."/>
            <person name="Nguyen N.H."/>
            <person name="Vilgalys R."/>
            <person name="Ruytinx J."/>
            <person name="Liao H.L."/>
            <person name="Branco S."/>
            <person name="Kuo A."/>
            <person name="LaButti K."/>
            <person name="Lipzen A."/>
            <person name="Andreopoulos W."/>
            <person name="Pangilinan J."/>
            <person name="Riley R."/>
            <person name="Hundley H."/>
            <person name="Na H."/>
            <person name="Barry K."/>
            <person name="Grigoriev I.V."/>
            <person name="Stajich J.E."/>
            <person name="Kennedy P.G."/>
        </authorList>
    </citation>
    <scope>NUCLEOTIDE SEQUENCE</scope>
    <source>
        <strain evidence="3">FC203</strain>
    </source>
</reference>
<dbReference type="GO" id="GO:0003677">
    <property type="term" value="F:DNA binding"/>
    <property type="evidence" value="ECO:0007669"/>
    <property type="project" value="InterPro"/>
</dbReference>
<name>A0AAD4ECN8_9AGAM</name>
<organism evidence="3 4">
    <name type="scientific">Suillus fuscotomentosus</name>
    <dbReference type="NCBI Taxonomy" id="1912939"/>
    <lineage>
        <taxon>Eukaryota</taxon>
        <taxon>Fungi</taxon>
        <taxon>Dikarya</taxon>
        <taxon>Basidiomycota</taxon>
        <taxon>Agaricomycotina</taxon>
        <taxon>Agaricomycetes</taxon>
        <taxon>Agaricomycetidae</taxon>
        <taxon>Boletales</taxon>
        <taxon>Suillineae</taxon>
        <taxon>Suillaceae</taxon>
        <taxon>Suillus</taxon>
    </lineage>
</organism>
<dbReference type="GO" id="GO:0006310">
    <property type="term" value="P:DNA recombination"/>
    <property type="evidence" value="ECO:0007669"/>
    <property type="project" value="UniProtKB-KW"/>
</dbReference>
<feature type="chain" id="PRO_5042269719" evidence="2">
    <location>
        <begin position="24"/>
        <end position="214"/>
    </location>
</feature>